<proteinExistence type="predicted"/>
<comment type="caution">
    <text evidence="1">The sequence shown here is derived from an EMBL/GenBank/DDBJ whole genome shotgun (WGS) entry which is preliminary data.</text>
</comment>
<name>A0AAV4AGM0_9GAST</name>
<sequence length="121" mass="13507">MHSTFHREYRVLASLHENESGAETMIRCVHSEDKLRPYIGQVQDRSRRLCHFLRITSLLIMTPRYQSTKLNRLYGPVPNSLLSGSTDAVSSSNCTCTLLMLRFGSTASVDGVINGTEISSS</sequence>
<keyword evidence="2" id="KW-1185">Reference proteome</keyword>
<protein>
    <submittedName>
        <fullName evidence="1">Uncharacterized protein</fullName>
    </submittedName>
</protein>
<accession>A0AAV4AGM0</accession>
<dbReference type="AlphaFoldDB" id="A0AAV4AGM0"/>
<organism evidence="1 2">
    <name type="scientific">Plakobranchus ocellatus</name>
    <dbReference type="NCBI Taxonomy" id="259542"/>
    <lineage>
        <taxon>Eukaryota</taxon>
        <taxon>Metazoa</taxon>
        <taxon>Spiralia</taxon>
        <taxon>Lophotrochozoa</taxon>
        <taxon>Mollusca</taxon>
        <taxon>Gastropoda</taxon>
        <taxon>Heterobranchia</taxon>
        <taxon>Euthyneura</taxon>
        <taxon>Panpulmonata</taxon>
        <taxon>Sacoglossa</taxon>
        <taxon>Placobranchoidea</taxon>
        <taxon>Plakobranchidae</taxon>
        <taxon>Plakobranchus</taxon>
    </lineage>
</organism>
<reference evidence="1 2" key="1">
    <citation type="journal article" date="2021" name="Elife">
        <title>Chloroplast acquisition without the gene transfer in kleptoplastic sea slugs, Plakobranchus ocellatus.</title>
        <authorList>
            <person name="Maeda T."/>
            <person name="Takahashi S."/>
            <person name="Yoshida T."/>
            <person name="Shimamura S."/>
            <person name="Takaki Y."/>
            <person name="Nagai Y."/>
            <person name="Toyoda A."/>
            <person name="Suzuki Y."/>
            <person name="Arimoto A."/>
            <person name="Ishii H."/>
            <person name="Satoh N."/>
            <person name="Nishiyama T."/>
            <person name="Hasebe M."/>
            <person name="Maruyama T."/>
            <person name="Minagawa J."/>
            <person name="Obokata J."/>
            <person name="Shigenobu S."/>
        </authorList>
    </citation>
    <scope>NUCLEOTIDE SEQUENCE [LARGE SCALE GENOMIC DNA]</scope>
</reference>
<gene>
    <name evidence="1" type="ORF">PoB_003290200</name>
</gene>
<dbReference type="Proteomes" id="UP000735302">
    <property type="component" value="Unassembled WGS sequence"/>
</dbReference>
<dbReference type="EMBL" id="BLXT01003772">
    <property type="protein sequence ID" value="GFO06397.1"/>
    <property type="molecule type" value="Genomic_DNA"/>
</dbReference>
<evidence type="ECO:0000313" key="1">
    <source>
        <dbReference type="EMBL" id="GFO06397.1"/>
    </source>
</evidence>
<evidence type="ECO:0000313" key="2">
    <source>
        <dbReference type="Proteomes" id="UP000735302"/>
    </source>
</evidence>